<dbReference type="AlphaFoldDB" id="A0A7J0F3H6"/>
<dbReference type="EMBL" id="BJWL01000008">
    <property type="protein sequence ID" value="GFY93224.1"/>
    <property type="molecule type" value="Genomic_DNA"/>
</dbReference>
<dbReference type="Proteomes" id="UP000585474">
    <property type="component" value="Unassembled WGS sequence"/>
</dbReference>
<evidence type="ECO:0000256" key="1">
    <source>
        <dbReference type="SAM" id="MobiDB-lite"/>
    </source>
</evidence>
<evidence type="ECO:0000313" key="2">
    <source>
        <dbReference type="EMBL" id="GFY93224.1"/>
    </source>
</evidence>
<dbReference type="OrthoDB" id="650965at2759"/>
<feature type="region of interest" description="Disordered" evidence="1">
    <location>
        <begin position="31"/>
        <end position="50"/>
    </location>
</feature>
<name>A0A7J0F3H6_9ERIC</name>
<sequence>MEMICRVDEVIIGKYCTTLKDRKIPAVSKCPPASKKKLDRPVKIDPPDSGYFRPPDLDALFAVSHRAGACV</sequence>
<organism evidence="2 3">
    <name type="scientific">Actinidia rufa</name>
    <dbReference type="NCBI Taxonomy" id="165716"/>
    <lineage>
        <taxon>Eukaryota</taxon>
        <taxon>Viridiplantae</taxon>
        <taxon>Streptophyta</taxon>
        <taxon>Embryophyta</taxon>
        <taxon>Tracheophyta</taxon>
        <taxon>Spermatophyta</taxon>
        <taxon>Magnoliopsida</taxon>
        <taxon>eudicotyledons</taxon>
        <taxon>Gunneridae</taxon>
        <taxon>Pentapetalae</taxon>
        <taxon>asterids</taxon>
        <taxon>Ericales</taxon>
        <taxon>Actinidiaceae</taxon>
        <taxon>Actinidia</taxon>
    </lineage>
</organism>
<protein>
    <submittedName>
        <fullName evidence="2">Uncharacterized protein</fullName>
    </submittedName>
</protein>
<evidence type="ECO:0000313" key="3">
    <source>
        <dbReference type="Proteomes" id="UP000585474"/>
    </source>
</evidence>
<proteinExistence type="predicted"/>
<keyword evidence="3" id="KW-1185">Reference proteome</keyword>
<comment type="caution">
    <text evidence="2">The sequence shown here is derived from an EMBL/GenBank/DDBJ whole genome shotgun (WGS) entry which is preliminary data.</text>
</comment>
<accession>A0A7J0F3H6</accession>
<reference evidence="2 3" key="1">
    <citation type="submission" date="2019-07" db="EMBL/GenBank/DDBJ databases">
        <title>De Novo Assembly of kiwifruit Actinidia rufa.</title>
        <authorList>
            <person name="Sugita-Konishi S."/>
            <person name="Sato K."/>
            <person name="Mori E."/>
            <person name="Abe Y."/>
            <person name="Kisaki G."/>
            <person name="Hamano K."/>
            <person name="Suezawa K."/>
            <person name="Otani M."/>
            <person name="Fukuda T."/>
            <person name="Manabe T."/>
            <person name="Gomi K."/>
            <person name="Tabuchi M."/>
            <person name="Akimitsu K."/>
            <person name="Kataoka I."/>
        </authorList>
    </citation>
    <scope>NUCLEOTIDE SEQUENCE [LARGE SCALE GENOMIC DNA]</scope>
    <source>
        <strain evidence="3">cv. Fuchu</strain>
    </source>
</reference>
<gene>
    <name evidence="2" type="ORF">Acr_08g0016200</name>
</gene>